<dbReference type="EMBL" id="JAHRIP010034290">
    <property type="protein sequence ID" value="MEQ2293774.1"/>
    <property type="molecule type" value="Genomic_DNA"/>
</dbReference>
<organism evidence="2 3">
    <name type="scientific">Ameca splendens</name>
    <dbReference type="NCBI Taxonomy" id="208324"/>
    <lineage>
        <taxon>Eukaryota</taxon>
        <taxon>Metazoa</taxon>
        <taxon>Chordata</taxon>
        <taxon>Craniata</taxon>
        <taxon>Vertebrata</taxon>
        <taxon>Euteleostomi</taxon>
        <taxon>Actinopterygii</taxon>
        <taxon>Neopterygii</taxon>
        <taxon>Teleostei</taxon>
        <taxon>Neoteleostei</taxon>
        <taxon>Acanthomorphata</taxon>
        <taxon>Ovalentaria</taxon>
        <taxon>Atherinomorphae</taxon>
        <taxon>Cyprinodontiformes</taxon>
        <taxon>Goodeidae</taxon>
        <taxon>Ameca</taxon>
    </lineage>
</organism>
<keyword evidence="1" id="KW-0472">Membrane</keyword>
<dbReference type="Proteomes" id="UP001469553">
    <property type="component" value="Unassembled WGS sequence"/>
</dbReference>
<evidence type="ECO:0000313" key="2">
    <source>
        <dbReference type="EMBL" id="MEQ2293774.1"/>
    </source>
</evidence>
<evidence type="ECO:0000256" key="1">
    <source>
        <dbReference type="SAM" id="Phobius"/>
    </source>
</evidence>
<keyword evidence="1" id="KW-1133">Transmembrane helix</keyword>
<keyword evidence="3" id="KW-1185">Reference proteome</keyword>
<keyword evidence="1" id="KW-0812">Transmembrane</keyword>
<sequence>MSCLYVIYHTEENMGCECKTKKLGDKYFCSKNSGSNLVVVLSFASLLTSILTLMHMSVHQNSFSPKQLSPECFTLVSHVMVSQNMAVKGSSCKSHFSTCKSACVARPHLTIRLWQCLSFLQRRCFNSSLCIRKLRITFRL</sequence>
<gene>
    <name evidence="2" type="ORF">AMECASPLE_037012</name>
</gene>
<proteinExistence type="predicted"/>
<protein>
    <submittedName>
        <fullName evidence="2">Uncharacterized protein</fullName>
    </submittedName>
</protein>
<feature type="transmembrane region" description="Helical" evidence="1">
    <location>
        <begin position="37"/>
        <end position="58"/>
    </location>
</feature>
<evidence type="ECO:0000313" key="3">
    <source>
        <dbReference type="Proteomes" id="UP001469553"/>
    </source>
</evidence>
<reference evidence="2 3" key="1">
    <citation type="submission" date="2021-06" db="EMBL/GenBank/DDBJ databases">
        <authorList>
            <person name="Palmer J.M."/>
        </authorList>
    </citation>
    <scope>NUCLEOTIDE SEQUENCE [LARGE SCALE GENOMIC DNA]</scope>
    <source>
        <strain evidence="2 3">AS_MEX2019</strain>
        <tissue evidence="2">Muscle</tissue>
    </source>
</reference>
<name>A0ABV0YIX1_9TELE</name>
<comment type="caution">
    <text evidence="2">The sequence shown here is derived from an EMBL/GenBank/DDBJ whole genome shotgun (WGS) entry which is preliminary data.</text>
</comment>
<accession>A0ABV0YIX1</accession>